<dbReference type="AlphaFoldDB" id="A0A1H8YR22"/>
<keyword evidence="1" id="KW-0472">Membrane</keyword>
<dbReference type="STRING" id="394193.SAMN04489732_14727"/>
<feature type="transmembrane region" description="Helical" evidence="1">
    <location>
        <begin position="29"/>
        <end position="49"/>
    </location>
</feature>
<accession>A0A1H8YR22</accession>
<gene>
    <name evidence="2" type="ORF">SAMN04489732_14727</name>
</gene>
<evidence type="ECO:0000313" key="3">
    <source>
        <dbReference type="Proteomes" id="UP000198582"/>
    </source>
</evidence>
<reference evidence="2 3" key="1">
    <citation type="submission" date="2016-10" db="EMBL/GenBank/DDBJ databases">
        <authorList>
            <person name="de Groot N.N."/>
        </authorList>
    </citation>
    <scope>NUCLEOTIDE SEQUENCE [LARGE SCALE GENOMIC DNA]</scope>
    <source>
        <strain evidence="2 3">DSM 44993</strain>
    </source>
</reference>
<evidence type="ECO:0000313" key="2">
    <source>
        <dbReference type="EMBL" id="SEP54451.1"/>
    </source>
</evidence>
<keyword evidence="1" id="KW-1133">Transmembrane helix</keyword>
<sequence>MPLVLVKALLAGAATVVYKVIFAAFDQPISWALAGLLGILTVVGGYIFFVEGD</sequence>
<keyword evidence="3" id="KW-1185">Reference proteome</keyword>
<dbReference type="Proteomes" id="UP000198582">
    <property type="component" value="Unassembled WGS sequence"/>
</dbReference>
<evidence type="ECO:0000256" key="1">
    <source>
        <dbReference type="SAM" id="Phobius"/>
    </source>
</evidence>
<organism evidence="2 3">
    <name type="scientific">Amycolatopsis saalfeldensis</name>
    <dbReference type="NCBI Taxonomy" id="394193"/>
    <lineage>
        <taxon>Bacteria</taxon>
        <taxon>Bacillati</taxon>
        <taxon>Actinomycetota</taxon>
        <taxon>Actinomycetes</taxon>
        <taxon>Pseudonocardiales</taxon>
        <taxon>Pseudonocardiaceae</taxon>
        <taxon>Amycolatopsis</taxon>
    </lineage>
</organism>
<proteinExistence type="predicted"/>
<dbReference type="RefSeq" id="WP_177231866.1">
    <property type="nucleotide sequence ID" value="NZ_FOEF01000047.1"/>
</dbReference>
<dbReference type="EMBL" id="FOEF01000047">
    <property type="protein sequence ID" value="SEP54451.1"/>
    <property type="molecule type" value="Genomic_DNA"/>
</dbReference>
<name>A0A1H8YR22_9PSEU</name>
<keyword evidence="1" id="KW-0812">Transmembrane</keyword>
<protein>
    <submittedName>
        <fullName evidence="2">Uncharacterized protein</fullName>
    </submittedName>
</protein>